<dbReference type="OrthoDB" id="2014574at2759"/>
<evidence type="ECO:0000313" key="3">
    <source>
        <dbReference type="Proteomes" id="UP000232323"/>
    </source>
</evidence>
<gene>
    <name evidence="2" type="ORF">CEUSTIGMA_g8134.t1</name>
</gene>
<comment type="caution">
    <text evidence="2">The sequence shown here is derived from an EMBL/GenBank/DDBJ whole genome shotgun (WGS) entry which is preliminary data.</text>
</comment>
<keyword evidence="1" id="KW-1133">Transmembrane helix</keyword>
<organism evidence="2 3">
    <name type="scientific">Chlamydomonas eustigma</name>
    <dbReference type="NCBI Taxonomy" id="1157962"/>
    <lineage>
        <taxon>Eukaryota</taxon>
        <taxon>Viridiplantae</taxon>
        <taxon>Chlorophyta</taxon>
        <taxon>core chlorophytes</taxon>
        <taxon>Chlorophyceae</taxon>
        <taxon>CS clade</taxon>
        <taxon>Chlamydomonadales</taxon>
        <taxon>Chlamydomonadaceae</taxon>
        <taxon>Chlamydomonas</taxon>
    </lineage>
</organism>
<proteinExistence type="predicted"/>
<dbReference type="PROSITE" id="PS51257">
    <property type="entry name" value="PROKAR_LIPOPROTEIN"/>
    <property type="match status" value="1"/>
</dbReference>
<sequence>MLIRHRRACYAISQSAASCRVSIVTRALPGLVDVAIISSSMNLSILSIASCIVGDYKNSIIQKGAVMGRRTEGEKATLSQLTRSIKQQNDDEEEEGLTWAVTAVISCIPIFNSIAWLLPALSSSVFSYSHSPSSPPVNKYYLYFMLYSIPLLRSGVEFDAYSLLMLALCVGHVQVERLARTEHGYLTLLIEDKGPAFILESALVLLRAFKSLLGDAVTEVSGLKEVERTKHGLLKEGQNDRVEDVEALELKMFDRKLMAREREDLKKDEL</sequence>
<dbReference type="AlphaFoldDB" id="A0A250XCT2"/>
<reference evidence="2 3" key="1">
    <citation type="submission" date="2017-08" db="EMBL/GenBank/DDBJ databases">
        <title>Acidophilic green algal genome provides insights into adaptation to an acidic environment.</title>
        <authorList>
            <person name="Hirooka S."/>
            <person name="Hirose Y."/>
            <person name="Kanesaki Y."/>
            <person name="Higuchi S."/>
            <person name="Fujiwara T."/>
            <person name="Onuma R."/>
            <person name="Era A."/>
            <person name="Ohbayashi R."/>
            <person name="Uzuka A."/>
            <person name="Nozaki H."/>
            <person name="Yoshikawa H."/>
            <person name="Miyagishima S.Y."/>
        </authorList>
    </citation>
    <scope>NUCLEOTIDE SEQUENCE [LARGE SCALE GENOMIC DNA]</scope>
    <source>
        <strain evidence="2 3">NIES-2499</strain>
    </source>
</reference>
<name>A0A250XCT2_9CHLO</name>
<protein>
    <submittedName>
        <fullName evidence="2">Uncharacterized protein</fullName>
    </submittedName>
</protein>
<feature type="transmembrane region" description="Helical" evidence="1">
    <location>
        <begin position="96"/>
        <end position="120"/>
    </location>
</feature>
<evidence type="ECO:0000313" key="2">
    <source>
        <dbReference type="EMBL" id="GAX80699.1"/>
    </source>
</evidence>
<keyword evidence="1" id="KW-0472">Membrane</keyword>
<evidence type="ECO:0000256" key="1">
    <source>
        <dbReference type="SAM" id="Phobius"/>
    </source>
</evidence>
<dbReference type="EMBL" id="BEGY01000055">
    <property type="protein sequence ID" value="GAX80699.1"/>
    <property type="molecule type" value="Genomic_DNA"/>
</dbReference>
<keyword evidence="3" id="KW-1185">Reference proteome</keyword>
<keyword evidence="1" id="KW-0812">Transmembrane</keyword>
<dbReference type="Proteomes" id="UP000232323">
    <property type="component" value="Unassembled WGS sequence"/>
</dbReference>
<accession>A0A250XCT2</accession>